<dbReference type="InterPro" id="IPR001173">
    <property type="entry name" value="Glyco_trans_2-like"/>
</dbReference>
<dbReference type="SUPFAM" id="SSF53448">
    <property type="entry name" value="Nucleotide-diphospho-sugar transferases"/>
    <property type="match status" value="1"/>
</dbReference>
<keyword evidence="2" id="KW-0328">Glycosyltransferase</keyword>
<dbReference type="EMBL" id="CBSZ010000351">
    <property type="protein sequence ID" value="CDH25658.1"/>
    <property type="molecule type" value="Genomic_DNA"/>
</dbReference>
<name>A0A077PWZ5_XENBV</name>
<protein>
    <submittedName>
        <fullName evidence="5">Putative WbfO protein</fullName>
    </submittedName>
</protein>
<reference evidence="5" key="1">
    <citation type="submission" date="2013-07" db="EMBL/GenBank/DDBJ databases">
        <title>Sub-species coevolution in mutualistic symbiosis.</title>
        <authorList>
            <person name="Murfin K."/>
            <person name="Klassen J."/>
            <person name="Lee M."/>
            <person name="Forst S."/>
            <person name="Stock P."/>
            <person name="Goodrich-Blair H."/>
        </authorList>
    </citation>
    <scope>NUCLEOTIDE SEQUENCE [LARGE SCALE GENOMIC DNA]</scope>
    <source>
        <strain evidence="5">Kraussei Becker Underwood</strain>
    </source>
</reference>
<evidence type="ECO:0000256" key="2">
    <source>
        <dbReference type="ARBA" id="ARBA00022676"/>
    </source>
</evidence>
<dbReference type="RefSeq" id="WP_038197815.1">
    <property type="nucleotide sequence ID" value="NZ_CAWLXS010000397.1"/>
</dbReference>
<feature type="domain" description="Glycosyltransferase 2-like" evidence="4">
    <location>
        <begin position="8"/>
        <end position="164"/>
    </location>
</feature>
<evidence type="ECO:0000256" key="3">
    <source>
        <dbReference type="ARBA" id="ARBA00022679"/>
    </source>
</evidence>
<dbReference type="Gene3D" id="3.90.550.10">
    <property type="entry name" value="Spore Coat Polysaccharide Biosynthesis Protein SpsA, Chain A"/>
    <property type="match status" value="1"/>
</dbReference>
<dbReference type="PANTHER" id="PTHR43685">
    <property type="entry name" value="GLYCOSYLTRANSFERASE"/>
    <property type="match status" value="1"/>
</dbReference>
<sequence>MSVYPKISVLMSVYNGEKYLEEAIDSILSQTFEDYELIIIDDGSTDSSPSILSSYAEKDMRVKVITNEKNIGLILSLNKGLYMASSNLVARMDADDIAIPERLKIQVDFMQNHPDIVVCGGFTTYLENPTKGDIHATSHEGIVAECFFHCPVAHPTVIMRKDKILELTDGYDPNDLYAEDYGLWSRLIMSKRARFANINKPLLNYRTHPNNPRFEYKKKQKKTAVTIQQKMFSSLGIDIPLKDVSLMNHSEGKISIDDVKQCEFWLYKIEQCTDNMNKIERIAFLREIKDKKMYLWRKIRKSSMSAILRYIRARLYYKK</sequence>
<keyword evidence="3" id="KW-0808">Transferase</keyword>
<gene>
    <name evidence="5" type="ORF">XBKB1_4140086</name>
</gene>
<evidence type="ECO:0000313" key="5">
    <source>
        <dbReference type="EMBL" id="CDH25658.1"/>
    </source>
</evidence>
<dbReference type="PANTHER" id="PTHR43685:SF5">
    <property type="entry name" value="GLYCOSYLTRANSFERASE EPSE-RELATED"/>
    <property type="match status" value="1"/>
</dbReference>
<dbReference type="HOGENOM" id="CLU_025996_0_4_6"/>
<accession>A0A077PWZ5</accession>
<organism evidence="5">
    <name type="scientific">Xenorhabdus bovienii str. kraussei Becker Underwood</name>
    <dbReference type="NCBI Taxonomy" id="1398204"/>
    <lineage>
        <taxon>Bacteria</taxon>
        <taxon>Pseudomonadati</taxon>
        <taxon>Pseudomonadota</taxon>
        <taxon>Gammaproteobacteria</taxon>
        <taxon>Enterobacterales</taxon>
        <taxon>Morganellaceae</taxon>
        <taxon>Xenorhabdus</taxon>
    </lineage>
</organism>
<dbReference type="InterPro" id="IPR029044">
    <property type="entry name" value="Nucleotide-diphossugar_trans"/>
</dbReference>
<comment type="similarity">
    <text evidence="1">Belongs to the glycosyltransferase 2 family.</text>
</comment>
<evidence type="ECO:0000259" key="4">
    <source>
        <dbReference type="Pfam" id="PF00535"/>
    </source>
</evidence>
<dbReference type="AlphaFoldDB" id="A0A077PWZ5"/>
<proteinExistence type="inferred from homology"/>
<dbReference type="GO" id="GO:0016757">
    <property type="term" value="F:glycosyltransferase activity"/>
    <property type="evidence" value="ECO:0007669"/>
    <property type="project" value="UniProtKB-KW"/>
</dbReference>
<evidence type="ECO:0000256" key="1">
    <source>
        <dbReference type="ARBA" id="ARBA00006739"/>
    </source>
</evidence>
<comment type="caution">
    <text evidence="5">The sequence shown here is derived from an EMBL/GenBank/DDBJ whole genome shotgun (WGS) entry which is preliminary data.</text>
</comment>
<dbReference type="Proteomes" id="UP000028493">
    <property type="component" value="Unassembled WGS sequence"/>
</dbReference>
<dbReference type="InterPro" id="IPR050834">
    <property type="entry name" value="Glycosyltransf_2"/>
</dbReference>
<dbReference type="Pfam" id="PF00535">
    <property type="entry name" value="Glycos_transf_2"/>
    <property type="match status" value="1"/>
</dbReference>